<dbReference type="EC" id="3.2.1.40" evidence="2"/>
<evidence type="ECO:0000259" key="6">
    <source>
        <dbReference type="Pfam" id="PF17389"/>
    </source>
</evidence>
<dbReference type="InterPro" id="IPR035398">
    <property type="entry name" value="Bac_rhamnosid_C"/>
</dbReference>
<evidence type="ECO:0000256" key="1">
    <source>
        <dbReference type="ARBA" id="ARBA00001445"/>
    </source>
</evidence>
<name>A0A6I4P163_9MICO</name>
<evidence type="ECO:0000256" key="3">
    <source>
        <dbReference type="ARBA" id="ARBA00022801"/>
    </source>
</evidence>
<dbReference type="Pfam" id="PF17389">
    <property type="entry name" value="Bac_rhamnosid6H"/>
    <property type="match status" value="1"/>
</dbReference>
<accession>A0A6I4P163</accession>
<dbReference type="Gene3D" id="2.60.420.10">
    <property type="entry name" value="Maltose phosphorylase, domain 3"/>
    <property type="match status" value="1"/>
</dbReference>
<evidence type="ECO:0000259" key="7">
    <source>
        <dbReference type="Pfam" id="PF17390"/>
    </source>
</evidence>
<dbReference type="InterPro" id="IPR008928">
    <property type="entry name" value="6-hairpin_glycosidase_sf"/>
</dbReference>
<dbReference type="PANTHER" id="PTHR33307:SF6">
    <property type="entry name" value="ALPHA-RHAMNOSIDASE (EUROFUNG)-RELATED"/>
    <property type="match status" value="1"/>
</dbReference>
<evidence type="ECO:0000313" key="9">
    <source>
        <dbReference type="Proteomes" id="UP000438182"/>
    </source>
</evidence>
<proteinExistence type="predicted"/>
<dbReference type="AlphaFoldDB" id="A0A6I4P163"/>
<evidence type="ECO:0000313" key="8">
    <source>
        <dbReference type="EMBL" id="MWB96957.1"/>
    </source>
</evidence>
<sequence length="873" mass="97240">MKAVRLRTEYLDRPLGLGTAAPGLSWNCDGGTTQTAYRITATRAGEPVWDSGKIVSSRMTHVAWEGAVLGSRDRVEWAVRVWDEHDVPGEPASSWFEVGLLDASDWSSGWITGDYRPRKHERRPVDHFRRTFAVDGDVVRARLYATARGVFDAQLNGHRVGDIELAPGSTDYRRRIQYHAFDVADLLGSENTLELRLADGWFRGSLGAYGQTNVFGRRSSVLAQLEMTYADGRRETIGTDDSFAWSCDGPIRFADLQDGEIVDARMTPTYGGRAARAAAPDVVPTASDNVVPRTHEEFSPTLLTTPSGARVLDFGQNLAGFVGFTVTARAGQRIRLRMGEILDEEGEFTQANFQLRKPVREFGRVSELLLMTQQEQRIRGELQPTPKQEVEYICADGVNEYRTRFAVFGFRYALVETDLDIDPADFRAIAVYSDLEQTGDFECSHPGVNQLVSNTRWSMKGNFLDVPTDCPTRERLGWTGDMQVFFDTAASFMDVAAFTRKWLRDLRDAQNRKGVAPAVVPYNGVAMMYDATGGSVGWADALVLVPYRFWKRYGDDDLLRECYPMMRAYGEYLIGRTGRKDRKAAAADPLDRFVYEKGMHLGEWLEPEEFRDDVRGKTPRTEEATAYLHATMAHLAEIAAFLGEPADAARYTEYADGAKQAYRRMFVVDGSIDTDRQAKLVRPLALGLLEEDERARVAERLVTAVESRGHRIGTGFLSTPFVLPVLSEAGRADVAYAMLENPRSPSWLAEVEAGATTVWEDWEGEESRNHYSPGAVCQWLFDTVAGIRVAGENRFEIAPVPGGSLTSASATYTSQYGTVRSAWRIYGDGTAFEVDIPSNTTATLRLPDGTEAELGAGRWRYAVPEGEVTPDRR</sequence>
<dbReference type="PIRSF" id="PIRSF010631">
    <property type="entry name" value="A-rhamnsds"/>
    <property type="match status" value="1"/>
</dbReference>
<dbReference type="EMBL" id="WSTA01000001">
    <property type="protein sequence ID" value="MWB96957.1"/>
    <property type="molecule type" value="Genomic_DNA"/>
</dbReference>
<evidence type="ECO:0000259" key="5">
    <source>
        <dbReference type="Pfam" id="PF08531"/>
    </source>
</evidence>
<dbReference type="Pfam" id="PF08531">
    <property type="entry name" value="Bac_rhamnosid_N"/>
    <property type="match status" value="1"/>
</dbReference>
<feature type="domain" description="Alpha-L-rhamnosidase C-terminal" evidence="7">
    <location>
        <begin position="794"/>
        <end position="853"/>
    </location>
</feature>
<reference evidence="8 9" key="1">
    <citation type="submission" date="2019-12" db="EMBL/GenBank/DDBJ databases">
        <authorList>
            <person name="Kim Y.S."/>
        </authorList>
    </citation>
    <scope>NUCLEOTIDE SEQUENCE [LARGE SCALE GENOMIC DNA]</scope>
    <source>
        <strain evidence="8 9">MMS17-SY077</strain>
    </source>
</reference>
<comment type="caution">
    <text evidence="8">The sequence shown here is derived from an EMBL/GenBank/DDBJ whole genome shotgun (WGS) entry which is preliminary data.</text>
</comment>
<dbReference type="SUPFAM" id="SSF48208">
    <property type="entry name" value="Six-hairpin glycosidases"/>
    <property type="match status" value="1"/>
</dbReference>
<feature type="domain" description="Alpha-L-rhamnosidase six-hairpin glycosidase" evidence="6">
    <location>
        <begin position="436"/>
        <end position="784"/>
    </location>
</feature>
<keyword evidence="3 8" id="KW-0378">Hydrolase</keyword>
<dbReference type="RefSeq" id="WP_160422236.1">
    <property type="nucleotide sequence ID" value="NZ_WSTA01000001.1"/>
</dbReference>
<dbReference type="GO" id="GO:0030596">
    <property type="term" value="F:alpha-L-rhamnosidase activity"/>
    <property type="evidence" value="ECO:0007669"/>
    <property type="project" value="UniProtKB-EC"/>
</dbReference>
<dbReference type="InterPro" id="IPR016007">
    <property type="entry name" value="Alpha_rhamnosid"/>
</dbReference>
<evidence type="ECO:0000259" key="4">
    <source>
        <dbReference type="Pfam" id="PF05592"/>
    </source>
</evidence>
<dbReference type="Pfam" id="PF17390">
    <property type="entry name" value="Bac_rhamnosid_C"/>
    <property type="match status" value="1"/>
</dbReference>
<dbReference type="Pfam" id="PF25788">
    <property type="entry name" value="Ig_Rha78A_N"/>
    <property type="match status" value="1"/>
</dbReference>
<dbReference type="Gene3D" id="1.50.10.10">
    <property type="match status" value="1"/>
</dbReference>
<comment type="catalytic activity">
    <reaction evidence="1">
        <text>Hydrolysis of terminal non-reducing alpha-L-rhamnose residues in alpha-L-rhamnosides.</text>
        <dbReference type="EC" id="3.2.1.40"/>
    </reaction>
</comment>
<dbReference type="GO" id="GO:0005975">
    <property type="term" value="P:carbohydrate metabolic process"/>
    <property type="evidence" value="ECO:0007669"/>
    <property type="project" value="InterPro"/>
</dbReference>
<dbReference type="InterPro" id="IPR035396">
    <property type="entry name" value="Bac_rhamnosid6H"/>
</dbReference>
<organism evidence="8 9">
    <name type="scientific">Agromyces seonyuensis</name>
    <dbReference type="NCBI Taxonomy" id="2662446"/>
    <lineage>
        <taxon>Bacteria</taxon>
        <taxon>Bacillati</taxon>
        <taxon>Actinomycetota</taxon>
        <taxon>Actinomycetes</taxon>
        <taxon>Micrococcales</taxon>
        <taxon>Microbacteriaceae</taxon>
        <taxon>Agromyces</taxon>
    </lineage>
</organism>
<dbReference type="Gene3D" id="2.60.120.260">
    <property type="entry name" value="Galactose-binding domain-like"/>
    <property type="match status" value="2"/>
</dbReference>
<protein>
    <recommendedName>
        <fullName evidence="2">alpha-L-rhamnosidase</fullName>
        <ecNumber evidence="2">3.2.1.40</ecNumber>
    </recommendedName>
</protein>
<evidence type="ECO:0000256" key="2">
    <source>
        <dbReference type="ARBA" id="ARBA00012652"/>
    </source>
</evidence>
<feature type="domain" description="Bacterial alpha-L-rhamnosidase N-terminal" evidence="5">
    <location>
        <begin position="137"/>
        <end position="268"/>
    </location>
</feature>
<dbReference type="PANTHER" id="PTHR33307">
    <property type="entry name" value="ALPHA-RHAMNOSIDASE (EUROFUNG)"/>
    <property type="match status" value="1"/>
</dbReference>
<keyword evidence="9" id="KW-1185">Reference proteome</keyword>
<dbReference type="InterPro" id="IPR013783">
    <property type="entry name" value="Ig-like_fold"/>
</dbReference>
<dbReference type="Pfam" id="PF05592">
    <property type="entry name" value="Bac_rhamnosid"/>
    <property type="match status" value="1"/>
</dbReference>
<dbReference type="Proteomes" id="UP000438182">
    <property type="component" value="Unassembled WGS sequence"/>
</dbReference>
<dbReference type="InterPro" id="IPR012341">
    <property type="entry name" value="6hp_glycosidase-like_sf"/>
</dbReference>
<dbReference type="InterPro" id="IPR008902">
    <property type="entry name" value="Rhamnosid_concanavalin"/>
</dbReference>
<dbReference type="InterPro" id="IPR013737">
    <property type="entry name" value="Bac_rhamnosid_N"/>
</dbReference>
<feature type="domain" description="Alpha-L-rhamnosidase concanavalin-like" evidence="4">
    <location>
        <begin position="304"/>
        <end position="418"/>
    </location>
</feature>
<gene>
    <name evidence="8" type="ORF">GB864_00070</name>
</gene>
<dbReference type="Gene3D" id="2.60.40.10">
    <property type="entry name" value="Immunoglobulins"/>
    <property type="match status" value="1"/>
</dbReference>